<evidence type="ECO:0000259" key="10">
    <source>
        <dbReference type="PROSITE" id="PS51012"/>
    </source>
</evidence>
<evidence type="ECO:0000256" key="9">
    <source>
        <dbReference type="RuleBase" id="RU361157"/>
    </source>
</evidence>
<dbReference type="PANTHER" id="PTHR30413">
    <property type="entry name" value="INNER MEMBRANE TRANSPORT PERMEASE"/>
    <property type="match status" value="1"/>
</dbReference>
<feature type="transmembrane region" description="Helical" evidence="9">
    <location>
        <begin position="90"/>
        <end position="110"/>
    </location>
</feature>
<accession>A0A934KJ55</accession>
<dbReference type="PROSITE" id="PS51012">
    <property type="entry name" value="ABC_TM2"/>
    <property type="match status" value="1"/>
</dbReference>
<feature type="transmembrane region" description="Helical" evidence="9">
    <location>
        <begin position="160"/>
        <end position="188"/>
    </location>
</feature>
<feature type="domain" description="ABC transmembrane type-2" evidence="10">
    <location>
        <begin position="49"/>
        <end position="275"/>
    </location>
</feature>
<evidence type="ECO:0000256" key="1">
    <source>
        <dbReference type="ARBA" id="ARBA00004429"/>
    </source>
</evidence>
<protein>
    <recommendedName>
        <fullName evidence="9">Transport permease protein</fullName>
    </recommendedName>
</protein>
<keyword evidence="8 9" id="KW-0472">Membrane</keyword>
<evidence type="ECO:0000313" key="12">
    <source>
        <dbReference type="Proteomes" id="UP000614410"/>
    </source>
</evidence>
<feature type="transmembrane region" description="Helical" evidence="9">
    <location>
        <begin position="49"/>
        <end position="70"/>
    </location>
</feature>
<feature type="transmembrane region" description="Helical" evidence="9">
    <location>
        <begin position="200"/>
        <end position="222"/>
    </location>
</feature>
<proteinExistence type="inferred from homology"/>
<evidence type="ECO:0000256" key="3">
    <source>
        <dbReference type="ARBA" id="ARBA00022448"/>
    </source>
</evidence>
<dbReference type="EMBL" id="JAEKNN010000051">
    <property type="protein sequence ID" value="MBJ7609766.1"/>
    <property type="molecule type" value="Genomic_DNA"/>
</dbReference>
<comment type="similarity">
    <text evidence="2 9">Belongs to the ABC-2 integral membrane protein family.</text>
</comment>
<dbReference type="GO" id="GO:0140359">
    <property type="term" value="F:ABC-type transporter activity"/>
    <property type="evidence" value="ECO:0007669"/>
    <property type="project" value="InterPro"/>
</dbReference>
<evidence type="ECO:0000313" key="11">
    <source>
        <dbReference type="EMBL" id="MBJ7609766.1"/>
    </source>
</evidence>
<comment type="caution">
    <text evidence="11">The sequence shown here is derived from an EMBL/GenBank/DDBJ whole genome shotgun (WGS) entry which is preliminary data.</text>
</comment>
<dbReference type="Proteomes" id="UP000614410">
    <property type="component" value="Unassembled WGS sequence"/>
</dbReference>
<keyword evidence="5" id="KW-0997">Cell inner membrane</keyword>
<evidence type="ECO:0000256" key="6">
    <source>
        <dbReference type="ARBA" id="ARBA00022692"/>
    </source>
</evidence>
<feature type="transmembrane region" description="Helical" evidence="9">
    <location>
        <begin position="122"/>
        <end position="148"/>
    </location>
</feature>
<dbReference type="AlphaFoldDB" id="A0A934KJ55"/>
<name>A0A934KJ55_9BACT</name>
<comment type="subcellular location">
    <subcellularLocation>
        <location evidence="1">Cell inner membrane</location>
        <topology evidence="1">Multi-pass membrane protein</topology>
    </subcellularLocation>
    <subcellularLocation>
        <location evidence="9">Cell membrane</location>
        <topology evidence="9">Multi-pass membrane protein</topology>
    </subcellularLocation>
</comment>
<dbReference type="InterPro" id="IPR013525">
    <property type="entry name" value="ABC2_TM"/>
</dbReference>
<keyword evidence="3 9" id="KW-0813">Transport</keyword>
<evidence type="ECO:0000256" key="4">
    <source>
        <dbReference type="ARBA" id="ARBA00022475"/>
    </source>
</evidence>
<dbReference type="GO" id="GO:0005886">
    <property type="term" value="C:plasma membrane"/>
    <property type="evidence" value="ECO:0007669"/>
    <property type="project" value="UniProtKB-SubCell"/>
</dbReference>
<sequence length="283" mass="31059">MSMISQPTPRAERASRSAPGRSAGIRVNLNLTRELAFTSFKLKYTGSTLGYAWSLVKPLLIFGMTYLVFVKVLKSGAADPSFPVELLVGIVLWTFFADATGSAVGAIVANGHMIRKAYFPRWIVVVASTLSATMTLTVNLGLVVVIGLPLGWFHIGLQTLIVPLLFIELYMLVVGIGLLMSSLFVFYRDLGHLWEITLQLLFYASAIVFPLSLIGEHFRVIVALNPMAQMLEDMRRALVTPTIPWSATILGSLEIVPCLLVCTVLVGGYLVFHRLSPRFAEAL</sequence>
<evidence type="ECO:0000256" key="2">
    <source>
        <dbReference type="ARBA" id="ARBA00007783"/>
    </source>
</evidence>
<dbReference type="Pfam" id="PF01061">
    <property type="entry name" value="ABC2_membrane"/>
    <property type="match status" value="1"/>
</dbReference>
<keyword evidence="4 9" id="KW-1003">Cell membrane</keyword>
<dbReference type="GO" id="GO:0015920">
    <property type="term" value="P:lipopolysaccharide transport"/>
    <property type="evidence" value="ECO:0007669"/>
    <property type="project" value="TreeGrafter"/>
</dbReference>
<gene>
    <name evidence="11" type="ORF">JF887_10125</name>
</gene>
<organism evidence="11 12">
    <name type="scientific">Candidatus Amunia macphersoniae</name>
    <dbReference type="NCBI Taxonomy" id="3127014"/>
    <lineage>
        <taxon>Bacteria</taxon>
        <taxon>Bacillati</taxon>
        <taxon>Candidatus Dormiibacterota</taxon>
        <taxon>Candidatus Dormibacteria</taxon>
        <taxon>Candidatus Aeolococcales</taxon>
        <taxon>Candidatus Aeolococcaceae</taxon>
        <taxon>Candidatus Amunia</taxon>
    </lineage>
</organism>
<keyword evidence="6 9" id="KW-0812">Transmembrane</keyword>
<feature type="transmembrane region" description="Helical" evidence="9">
    <location>
        <begin position="242"/>
        <end position="272"/>
    </location>
</feature>
<evidence type="ECO:0000256" key="7">
    <source>
        <dbReference type="ARBA" id="ARBA00022989"/>
    </source>
</evidence>
<keyword evidence="7 9" id="KW-1133">Transmembrane helix</keyword>
<evidence type="ECO:0000256" key="5">
    <source>
        <dbReference type="ARBA" id="ARBA00022519"/>
    </source>
</evidence>
<reference evidence="11 12" key="1">
    <citation type="submission" date="2020-10" db="EMBL/GenBank/DDBJ databases">
        <title>Ca. Dormibacterota MAGs.</title>
        <authorList>
            <person name="Montgomery K."/>
        </authorList>
    </citation>
    <scope>NUCLEOTIDE SEQUENCE [LARGE SCALE GENOMIC DNA]</scope>
    <source>
        <strain evidence="11">Mitchell_Peninsula_5</strain>
    </source>
</reference>
<dbReference type="InterPro" id="IPR047817">
    <property type="entry name" value="ABC2_TM_bact-type"/>
</dbReference>
<evidence type="ECO:0000256" key="8">
    <source>
        <dbReference type="ARBA" id="ARBA00023136"/>
    </source>
</evidence>
<dbReference type="PANTHER" id="PTHR30413:SF8">
    <property type="entry name" value="TRANSPORT PERMEASE PROTEIN"/>
    <property type="match status" value="1"/>
</dbReference>